<dbReference type="HOGENOM" id="CLU_824986_0_0_1"/>
<dbReference type="OMA" id="GSHNECH"/>
<accession>L1IGK0</accession>
<dbReference type="Proteomes" id="UP000011087">
    <property type="component" value="Unassembled WGS sequence"/>
</dbReference>
<keyword evidence="3" id="KW-0325">Glycoprotein</keyword>
<evidence type="ECO:0000313" key="5">
    <source>
        <dbReference type="EMBL" id="EKX34960.1"/>
    </source>
</evidence>
<evidence type="ECO:0000259" key="4">
    <source>
        <dbReference type="Pfam" id="PF04577"/>
    </source>
</evidence>
<dbReference type="PANTHER" id="PTHR20961">
    <property type="entry name" value="GLYCOSYLTRANSFERASE"/>
    <property type="match status" value="1"/>
</dbReference>
<dbReference type="EMBL" id="JH993100">
    <property type="protein sequence ID" value="EKX34960.1"/>
    <property type="molecule type" value="Genomic_DNA"/>
</dbReference>
<proteinExistence type="predicted"/>
<reference evidence="5 7" key="1">
    <citation type="journal article" date="2012" name="Nature">
        <title>Algal genomes reveal evolutionary mosaicism and the fate of nucleomorphs.</title>
        <authorList>
            <consortium name="DOE Joint Genome Institute"/>
            <person name="Curtis B.A."/>
            <person name="Tanifuji G."/>
            <person name="Burki F."/>
            <person name="Gruber A."/>
            <person name="Irimia M."/>
            <person name="Maruyama S."/>
            <person name="Arias M.C."/>
            <person name="Ball S.G."/>
            <person name="Gile G.H."/>
            <person name="Hirakawa Y."/>
            <person name="Hopkins J.F."/>
            <person name="Kuo A."/>
            <person name="Rensing S.A."/>
            <person name="Schmutz J."/>
            <person name="Symeonidi A."/>
            <person name="Elias M."/>
            <person name="Eveleigh R.J."/>
            <person name="Herman E.K."/>
            <person name="Klute M.J."/>
            <person name="Nakayama T."/>
            <person name="Obornik M."/>
            <person name="Reyes-Prieto A."/>
            <person name="Armbrust E.V."/>
            <person name="Aves S.J."/>
            <person name="Beiko R.G."/>
            <person name="Coutinho P."/>
            <person name="Dacks J.B."/>
            <person name="Durnford D.G."/>
            <person name="Fast N.M."/>
            <person name="Green B.R."/>
            <person name="Grisdale C.J."/>
            <person name="Hempel F."/>
            <person name="Henrissat B."/>
            <person name="Hoppner M.P."/>
            <person name="Ishida K."/>
            <person name="Kim E."/>
            <person name="Koreny L."/>
            <person name="Kroth P.G."/>
            <person name="Liu Y."/>
            <person name="Malik S.B."/>
            <person name="Maier U.G."/>
            <person name="McRose D."/>
            <person name="Mock T."/>
            <person name="Neilson J.A."/>
            <person name="Onodera N.T."/>
            <person name="Poole A.M."/>
            <person name="Pritham E.J."/>
            <person name="Richards T.A."/>
            <person name="Rocap G."/>
            <person name="Roy S.W."/>
            <person name="Sarai C."/>
            <person name="Schaack S."/>
            <person name="Shirato S."/>
            <person name="Slamovits C.H."/>
            <person name="Spencer D.F."/>
            <person name="Suzuki S."/>
            <person name="Worden A.Z."/>
            <person name="Zauner S."/>
            <person name="Barry K."/>
            <person name="Bell C."/>
            <person name="Bharti A.K."/>
            <person name="Crow J.A."/>
            <person name="Grimwood J."/>
            <person name="Kramer R."/>
            <person name="Lindquist E."/>
            <person name="Lucas S."/>
            <person name="Salamov A."/>
            <person name="McFadden G.I."/>
            <person name="Lane C.E."/>
            <person name="Keeling P.J."/>
            <person name="Gray M.W."/>
            <person name="Grigoriev I.V."/>
            <person name="Archibald J.M."/>
        </authorList>
    </citation>
    <scope>NUCLEOTIDE SEQUENCE</scope>
    <source>
        <strain evidence="5 7">CCMP2712</strain>
    </source>
</reference>
<keyword evidence="7" id="KW-1185">Reference proteome</keyword>
<reference evidence="7" key="2">
    <citation type="submission" date="2012-11" db="EMBL/GenBank/DDBJ databases">
        <authorList>
            <person name="Kuo A."/>
            <person name="Curtis B.A."/>
            <person name="Tanifuji G."/>
            <person name="Burki F."/>
            <person name="Gruber A."/>
            <person name="Irimia M."/>
            <person name="Maruyama S."/>
            <person name="Arias M.C."/>
            <person name="Ball S.G."/>
            <person name="Gile G.H."/>
            <person name="Hirakawa Y."/>
            <person name="Hopkins J.F."/>
            <person name="Rensing S.A."/>
            <person name="Schmutz J."/>
            <person name="Symeonidi A."/>
            <person name="Elias M."/>
            <person name="Eveleigh R.J."/>
            <person name="Herman E.K."/>
            <person name="Klute M.J."/>
            <person name="Nakayama T."/>
            <person name="Obornik M."/>
            <person name="Reyes-Prieto A."/>
            <person name="Armbrust E.V."/>
            <person name="Aves S.J."/>
            <person name="Beiko R.G."/>
            <person name="Coutinho P."/>
            <person name="Dacks J.B."/>
            <person name="Durnford D.G."/>
            <person name="Fast N.M."/>
            <person name="Green B.R."/>
            <person name="Grisdale C."/>
            <person name="Hempe F."/>
            <person name="Henrissat B."/>
            <person name="Hoppner M.P."/>
            <person name="Ishida K.-I."/>
            <person name="Kim E."/>
            <person name="Koreny L."/>
            <person name="Kroth P.G."/>
            <person name="Liu Y."/>
            <person name="Malik S.-B."/>
            <person name="Maier U.G."/>
            <person name="McRose D."/>
            <person name="Mock T."/>
            <person name="Neilson J.A."/>
            <person name="Onodera N.T."/>
            <person name="Poole A.M."/>
            <person name="Pritham E.J."/>
            <person name="Richards T.A."/>
            <person name="Rocap G."/>
            <person name="Roy S.W."/>
            <person name="Sarai C."/>
            <person name="Schaack S."/>
            <person name="Shirato S."/>
            <person name="Slamovits C.H."/>
            <person name="Spencer D.F."/>
            <person name="Suzuki S."/>
            <person name="Worden A.Z."/>
            <person name="Zauner S."/>
            <person name="Barry K."/>
            <person name="Bell C."/>
            <person name="Bharti A.K."/>
            <person name="Crow J.A."/>
            <person name="Grimwood J."/>
            <person name="Kramer R."/>
            <person name="Lindquist E."/>
            <person name="Lucas S."/>
            <person name="Salamov A."/>
            <person name="McFadden G.I."/>
            <person name="Lane C.E."/>
            <person name="Keeling P.J."/>
            <person name="Gray M.W."/>
            <person name="Grigoriev I.V."/>
            <person name="Archibald J.M."/>
        </authorList>
    </citation>
    <scope>NUCLEOTIDE SEQUENCE</scope>
    <source>
        <strain evidence="7">CCMP2712</strain>
    </source>
</reference>
<feature type="domain" description="Glycosyltransferase 61 catalytic" evidence="4">
    <location>
        <begin position="89"/>
        <end position="281"/>
    </location>
</feature>
<dbReference type="GO" id="GO:0016757">
    <property type="term" value="F:glycosyltransferase activity"/>
    <property type="evidence" value="ECO:0007669"/>
    <property type="project" value="UniProtKB-KW"/>
</dbReference>
<dbReference type="Pfam" id="PF04577">
    <property type="entry name" value="Glyco_transf_61"/>
    <property type="match status" value="1"/>
</dbReference>
<dbReference type="OrthoDB" id="2102136at2759"/>
<dbReference type="AlphaFoldDB" id="L1IGK0"/>
<name>L1IGK0_GUITC</name>
<protein>
    <recommendedName>
        <fullName evidence="4">Glycosyltransferase 61 catalytic domain-containing protein</fullName>
    </recommendedName>
</protein>
<sequence length="337" mass="36857">MASGLVPAMPAGLGYLLLPPSTVFYPGLVLTTSSNSSRRLLYQLQGACDDRNLRPPFSREQLGEERRGRRSNQTLGTLLVLSQIWGENFYHWMVECLPRVSFLPSHLLLSPDLVIAVPALNPFVVATLRLLGVEKEKLLPFAHQHVYHARAVLLPSSGVCGIGPPPRILRRTSRALRKGLDAIEAAREAGEAAGAGRACVLVQRSANNGRNILNHDEVLLALKRTFKDVCDWRVMKPLWGGDKELGMLAAASLFRHASLIVAPHGGSLANLMFASPHACLVEILPAFRPNLCYERLSRALGLRYFGLVVPGSFSQLPMQVDLLLLLRTVASALEGAR</sequence>
<dbReference type="KEGG" id="gtt:GUITHDRAFT_118891"/>
<reference evidence="6" key="3">
    <citation type="submission" date="2016-03" db="UniProtKB">
        <authorList>
            <consortium name="EnsemblProtists"/>
        </authorList>
    </citation>
    <scope>IDENTIFICATION</scope>
</reference>
<dbReference type="InterPro" id="IPR007657">
    <property type="entry name" value="Glycosyltransferase_61"/>
</dbReference>
<evidence type="ECO:0000313" key="6">
    <source>
        <dbReference type="EnsemblProtists" id="EKX34960"/>
    </source>
</evidence>
<keyword evidence="1" id="KW-0328">Glycosyltransferase</keyword>
<evidence type="ECO:0000256" key="3">
    <source>
        <dbReference type="ARBA" id="ARBA00023180"/>
    </source>
</evidence>
<dbReference type="RefSeq" id="XP_005821940.1">
    <property type="nucleotide sequence ID" value="XM_005821883.1"/>
</dbReference>
<dbReference type="InterPro" id="IPR049625">
    <property type="entry name" value="Glyco_transf_61_cat"/>
</dbReference>
<dbReference type="PaxDb" id="55529-EKX34960"/>
<keyword evidence="2" id="KW-0808">Transferase</keyword>
<evidence type="ECO:0000313" key="7">
    <source>
        <dbReference type="Proteomes" id="UP000011087"/>
    </source>
</evidence>
<organism evidence="5">
    <name type="scientific">Guillardia theta (strain CCMP2712)</name>
    <name type="common">Cryptophyte</name>
    <dbReference type="NCBI Taxonomy" id="905079"/>
    <lineage>
        <taxon>Eukaryota</taxon>
        <taxon>Cryptophyceae</taxon>
        <taxon>Pyrenomonadales</taxon>
        <taxon>Geminigeraceae</taxon>
        <taxon>Guillardia</taxon>
    </lineage>
</organism>
<dbReference type="EnsemblProtists" id="EKX34960">
    <property type="protein sequence ID" value="EKX34960"/>
    <property type="gene ID" value="GUITHDRAFT_118891"/>
</dbReference>
<dbReference type="GeneID" id="17291666"/>
<gene>
    <name evidence="5" type="ORF">GUITHDRAFT_118891</name>
</gene>
<evidence type="ECO:0000256" key="1">
    <source>
        <dbReference type="ARBA" id="ARBA00022676"/>
    </source>
</evidence>
<evidence type="ECO:0000256" key="2">
    <source>
        <dbReference type="ARBA" id="ARBA00022679"/>
    </source>
</evidence>